<reference evidence="1 2" key="1">
    <citation type="submission" date="2018-09" db="EMBL/GenBank/DDBJ databases">
        <title>Genomic investigation of the strawberry pathogen Phytophthora fragariae indicates pathogenicity is determined by transcriptional variation in three key races.</title>
        <authorList>
            <person name="Adams T.M."/>
            <person name="Armitage A.D."/>
            <person name="Sobczyk M.K."/>
            <person name="Bates H.J."/>
            <person name="Dunwell J.M."/>
            <person name="Nellist C.F."/>
            <person name="Harrison R.J."/>
        </authorList>
    </citation>
    <scope>NUCLEOTIDE SEQUENCE [LARGE SCALE GENOMIC DNA]</scope>
    <source>
        <strain evidence="1 2">BC-23</strain>
    </source>
</reference>
<dbReference type="Proteomes" id="UP000476176">
    <property type="component" value="Unassembled WGS sequence"/>
</dbReference>
<accession>A0A6G0N8A4</accession>
<protein>
    <submittedName>
        <fullName evidence="1">Uncharacterized protein</fullName>
    </submittedName>
</protein>
<name>A0A6G0N8A4_9STRA</name>
<gene>
    <name evidence="1" type="ORF">PF004_g19942</name>
</gene>
<evidence type="ECO:0000313" key="1">
    <source>
        <dbReference type="EMBL" id="KAE9197060.1"/>
    </source>
</evidence>
<evidence type="ECO:0000313" key="2">
    <source>
        <dbReference type="Proteomes" id="UP000476176"/>
    </source>
</evidence>
<organism evidence="1 2">
    <name type="scientific">Phytophthora fragariae</name>
    <dbReference type="NCBI Taxonomy" id="53985"/>
    <lineage>
        <taxon>Eukaryota</taxon>
        <taxon>Sar</taxon>
        <taxon>Stramenopiles</taxon>
        <taxon>Oomycota</taxon>
        <taxon>Peronosporomycetes</taxon>
        <taxon>Peronosporales</taxon>
        <taxon>Peronosporaceae</taxon>
        <taxon>Phytophthora</taxon>
    </lineage>
</organism>
<dbReference type="EMBL" id="QXGC01001732">
    <property type="protein sequence ID" value="KAE9197060.1"/>
    <property type="molecule type" value="Genomic_DNA"/>
</dbReference>
<proteinExistence type="predicted"/>
<dbReference type="AlphaFoldDB" id="A0A6G0N8A4"/>
<sequence>MMTCCSRSAAGLASRQDLLWAAALARVTAEAVLGVIGLPDCMTCCCSVNHSGPRPRLHVQSDGRVIRESMQSSVGR</sequence>
<comment type="caution">
    <text evidence="1">The sequence shown here is derived from an EMBL/GenBank/DDBJ whole genome shotgun (WGS) entry which is preliminary data.</text>
</comment>